<name>F9PCF1_9STRE</name>
<evidence type="ECO:0000313" key="3">
    <source>
        <dbReference type="Proteomes" id="UP000003399"/>
    </source>
</evidence>
<organism evidence="2 3">
    <name type="scientific">Streptococcus infantis X</name>
    <dbReference type="NCBI Taxonomy" id="997830"/>
    <lineage>
        <taxon>Bacteria</taxon>
        <taxon>Bacillati</taxon>
        <taxon>Bacillota</taxon>
        <taxon>Bacilli</taxon>
        <taxon>Lactobacillales</taxon>
        <taxon>Streptococcaceae</taxon>
        <taxon>Streptococcus</taxon>
    </lineage>
</organism>
<dbReference type="InterPro" id="IPR006528">
    <property type="entry name" value="Phage_head_morphogenesis_dom"/>
</dbReference>
<dbReference type="PATRIC" id="fig|997830.4.peg.84"/>
<comment type="caution">
    <text evidence="2">The sequence shown here is derived from an EMBL/GenBank/DDBJ whole genome shotgun (WGS) entry which is preliminary data.</text>
</comment>
<accession>F9PCF1</accession>
<reference evidence="2 3" key="1">
    <citation type="submission" date="2011-07" db="EMBL/GenBank/DDBJ databases">
        <authorList>
            <person name="Harkins D.M."/>
            <person name="Madupu R."/>
            <person name="Durkin A.S."/>
            <person name="Torralba M."/>
            <person name="Methe B."/>
            <person name="Sutton G.G."/>
            <person name="Nelson K.E."/>
        </authorList>
    </citation>
    <scope>NUCLEOTIDE SEQUENCE [LARGE SCALE GENOMIC DNA]</scope>
    <source>
        <strain evidence="2 3">X</strain>
    </source>
</reference>
<dbReference type="Pfam" id="PF04233">
    <property type="entry name" value="Phage_Mu_F"/>
    <property type="match status" value="1"/>
</dbReference>
<dbReference type="AlphaFoldDB" id="F9PCF1"/>
<dbReference type="eggNOG" id="COG2369">
    <property type="taxonomic scope" value="Bacteria"/>
</dbReference>
<evidence type="ECO:0000259" key="1">
    <source>
        <dbReference type="Pfam" id="PF04233"/>
    </source>
</evidence>
<protein>
    <submittedName>
        <fullName evidence="2">Phage Mu protein F-like protein</fullName>
    </submittedName>
</protein>
<dbReference type="NCBIfam" id="TIGR01641">
    <property type="entry name" value="phageSPP1_gp7"/>
    <property type="match status" value="1"/>
</dbReference>
<dbReference type="Proteomes" id="UP000003399">
    <property type="component" value="Unassembled WGS sequence"/>
</dbReference>
<dbReference type="EMBL" id="AFUQ01000001">
    <property type="protein sequence ID" value="EGV15372.1"/>
    <property type="molecule type" value="Genomic_DNA"/>
</dbReference>
<gene>
    <name evidence="2" type="ORF">HMPREF1124_0595</name>
</gene>
<evidence type="ECO:0000313" key="2">
    <source>
        <dbReference type="EMBL" id="EGV15372.1"/>
    </source>
</evidence>
<proteinExistence type="predicted"/>
<sequence>MNNKDYWTQRKANLIYEQMDKAEKQADKFDDIYRQSKAYLDKQINKVFDKFQRDYGLSERDARHVLKNMKDQKDLNELRKVLEARPDDPNIQRLLADLDSPAYAYRMKRLERLSADLDLMRNSIYLSEKKGSDAFYSDLMKDSYYKATFDLQQQTGLAYSFSDLPETEIKRLQGLKWTGEAYSDRIWSNTGALASSVKDELLVSLMTGRSVRDTSQAIAERFEVGQNKARRLIRTESAFFHNQMELLSYEDAEITKYKFVAVLDKRTSQICQEHDNKVYNTAEAVPGVNYPPLHPWCRSTTIAHDDDIDYSKLERRARNPETGKVEYVPADMSYKEWYDKYVADKDVVKIDFSKLTSEEINNLDFDDLMKYYEWVEEQEKLKTKQKQFQAEAERRLLEERESKVSKTRRDLVSRIEERLRTTNFVDAFGEQHTQGLLRELRFFPNDDFVNSVYGSIDKLSFARIRKTESHVSATKVYLSKSDFVYNKNLNQKAYSIVLHELTHGVDNIASYFGAPELGAKAFSSQYDLYKVIKDDLDNYIFGDMKLKRGASTEEKIAFFNLRQAKVRDFKSELYELAKKLNPEIHPEANAEVTAFASDMMSSFRGAEYGSQVFGHEDSYWKDKSNRGMEFLAEYTQAQMTPEIKAFYDKVFPNSVKIYNKIFEDISKLKLENKKPIVW</sequence>
<feature type="domain" description="Phage head morphogenesis" evidence="1">
    <location>
        <begin position="196"/>
        <end position="302"/>
    </location>
</feature>